<organism evidence="2 3">
    <name type="scientific">Thermogymnomonas acidicola</name>
    <dbReference type="NCBI Taxonomy" id="399579"/>
    <lineage>
        <taxon>Archaea</taxon>
        <taxon>Methanobacteriati</taxon>
        <taxon>Thermoplasmatota</taxon>
        <taxon>Thermoplasmata</taxon>
        <taxon>Thermoplasmatales</taxon>
        <taxon>Thermogymnomonas</taxon>
    </lineage>
</organism>
<reference evidence="2" key="1">
    <citation type="journal article" date="2014" name="Int. J. Syst. Evol. Microbiol.">
        <title>Complete genome sequence of Corynebacterium casei LMG S-19264T (=DSM 44701T), isolated from a smear-ripened cheese.</title>
        <authorList>
            <consortium name="US DOE Joint Genome Institute (JGI-PGF)"/>
            <person name="Walter F."/>
            <person name="Albersmeier A."/>
            <person name="Kalinowski J."/>
            <person name="Ruckert C."/>
        </authorList>
    </citation>
    <scope>NUCLEOTIDE SEQUENCE</scope>
    <source>
        <strain evidence="2">JCM 13583</strain>
    </source>
</reference>
<comment type="caution">
    <text evidence="2">The sequence shown here is derived from an EMBL/GenBank/DDBJ whole genome shotgun (WGS) entry which is preliminary data.</text>
</comment>
<proteinExistence type="predicted"/>
<accession>A0AA37FA22</accession>
<keyword evidence="3" id="KW-1185">Reference proteome</keyword>
<evidence type="ECO:0000259" key="1">
    <source>
        <dbReference type="Pfam" id="PF14321"/>
    </source>
</evidence>
<dbReference type="InterPro" id="IPR025491">
    <property type="entry name" value="DUF4382"/>
</dbReference>
<evidence type="ECO:0000313" key="3">
    <source>
        <dbReference type="Proteomes" id="UP000632195"/>
    </source>
</evidence>
<sequence>MLAALVIVVVAAVAGGGYYYYSNVADTGHLALAAADAPPSSQVFGVYITFDAVAVHSTTSGWQNFSFAARTLNILNVTPTSVSLFTSDTVANLTLHAGNYTMIRIYITNVTVDILGSNITFRLASDFAFVNHPFTVTAGGTVMGVIEFNLNSDLNLNSRVFTPNIGFVVNGSS</sequence>
<gene>
    <name evidence="2" type="ORF">GCM10007108_14680</name>
</gene>
<dbReference type="Proteomes" id="UP000632195">
    <property type="component" value="Unassembled WGS sequence"/>
</dbReference>
<name>A0AA37FA22_9ARCH</name>
<dbReference type="AlphaFoldDB" id="A0AA37FA22"/>
<feature type="domain" description="DUF4382" evidence="1">
    <location>
        <begin position="27"/>
        <end position="156"/>
    </location>
</feature>
<dbReference type="EMBL" id="BMNY01000002">
    <property type="protein sequence ID" value="GGM77609.1"/>
    <property type="molecule type" value="Genomic_DNA"/>
</dbReference>
<protein>
    <recommendedName>
        <fullName evidence="1">DUF4382 domain-containing protein</fullName>
    </recommendedName>
</protein>
<evidence type="ECO:0000313" key="2">
    <source>
        <dbReference type="EMBL" id="GGM77609.1"/>
    </source>
</evidence>
<reference evidence="2" key="2">
    <citation type="submission" date="2022-09" db="EMBL/GenBank/DDBJ databases">
        <authorList>
            <person name="Sun Q."/>
            <person name="Ohkuma M."/>
        </authorList>
    </citation>
    <scope>NUCLEOTIDE SEQUENCE</scope>
    <source>
        <strain evidence="2">JCM 13583</strain>
    </source>
</reference>
<dbReference type="Pfam" id="PF14321">
    <property type="entry name" value="DUF4382"/>
    <property type="match status" value="1"/>
</dbReference>